<reference evidence="3 4" key="1">
    <citation type="submission" date="2017-01" db="EMBL/GenBank/DDBJ databases">
        <authorList>
            <person name="Varghese N."/>
            <person name="Submissions S."/>
        </authorList>
    </citation>
    <scope>NUCLEOTIDE SEQUENCE [LARGE SCALE GENOMIC DNA]</scope>
    <source>
        <strain evidence="3 4">DSM 18447</strain>
    </source>
</reference>
<accession>A0AA45W767</accession>
<feature type="domain" description="GAF" evidence="1">
    <location>
        <begin position="15"/>
        <end position="97"/>
    </location>
</feature>
<feature type="domain" description="DNA binding HTH" evidence="2">
    <location>
        <begin position="191"/>
        <end position="227"/>
    </location>
</feature>
<evidence type="ECO:0000259" key="2">
    <source>
        <dbReference type="Pfam" id="PF02954"/>
    </source>
</evidence>
<evidence type="ECO:0000259" key="1">
    <source>
        <dbReference type="Pfam" id="PF01590"/>
    </source>
</evidence>
<dbReference type="GO" id="GO:0043565">
    <property type="term" value="F:sequence-specific DNA binding"/>
    <property type="evidence" value="ECO:0007669"/>
    <property type="project" value="InterPro"/>
</dbReference>
<protein>
    <submittedName>
        <fullName evidence="3">Regulatory protein, Fis family</fullName>
    </submittedName>
</protein>
<dbReference type="InterPro" id="IPR009057">
    <property type="entry name" value="Homeodomain-like_sf"/>
</dbReference>
<dbReference type="Gene3D" id="1.10.10.60">
    <property type="entry name" value="Homeodomain-like"/>
    <property type="match status" value="1"/>
</dbReference>
<dbReference type="SUPFAM" id="SSF46689">
    <property type="entry name" value="Homeodomain-like"/>
    <property type="match status" value="1"/>
</dbReference>
<dbReference type="Proteomes" id="UP000186216">
    <property type="component" value="Unassembled WGS sequence"/>
</dbReference>
<organism evidence="3 4">
    <name type="scientific">Paracoccus saliphilus</name>
    <dbReference type="NCBI Taxonomy" id="405559"/>
    <lineage>
        <taxon>Bacteria</taxon>
        <taxon>Pseudomonadati</taxon>
        <taxon>Pseudomonadota</taxon>
        <taxon>Alphaproteobacteria</taxon>
        <taxon>Rhodobacterales</taxon>
        <taxon>Paracoccaceae</taxon>
        <taxon>Paracoccus</taxon>
    </lineage>
</organism>
<proteinExistence type="predicted"/>
<dbReference type="AlphaFoldDB" id="A0AA45W767"/>
<comment type="caution">
    <text evidence="3">The sequence shown here is derived from an EMBL/GenBank/DDBJ whole genome shotgun (WGS) entry which is preliminary data.</text>
</comment>
<dbReference type="EMBL" id="FTOU01000015">
    <property type="protein sequence ID" value="SIT06580.1"/>
    <property type="molecule type" value="Genomic_DNA"/>
</dbReference>
<dbReference type="PRINTS" id="PR01590">
    <property type="entry name" value="HTHFIS"/>
</dbReference>
<evidence type="ECO:0000313" key="3">
    <source>
        <dbReference type="EMBL" id="SIT06580.1"/>
    </source>
</evidence>
<dbReference type="InterPro" id="IPR002197">
    <property type="entry name" value="HTH_Fis"/>
</dbReference>
<dbReference type="InterPro" id="IPR003018">
    <property type="entry name" value="GAF"/>
</dbReference>
<gene>
    <name evidence="3" type="ORF">SAMN05421772_11560</name>
</gene>
<evidence type="ECO:0000313" key="4">
    <source>
        <dbReference type="Proteomes" id="UP000186216"/>
    </source>
</evidence>
<dbReference type="Pfam" id="PF02954">
    <property type="entry name" value="HTH_8"/>
    <property type="match status" value="1"/>
</dbReference>
<name>A0AA45W767_9RHOB</name>
<dbReference type="InterPro" id="IPR029016">
    <property type="entry name" value="GAF-like_dom_sf"/>
</dbReference>
<dbReference type="RefSeq" id="WP_336389924.1">
    <property type="nucleotide sequence ID" value="NZ_CP067140.1"/>
</dbReference>
<dbReference type="Pfam" id="PF01590">
    <property type="entry name" value="GAF"/>
    <property type="match status" value="1"/>
</dbReference>
<dbReference type="SUPFAM" id="SSF55781">
    <property type="entry name" value="GAF domain-like"/>
    <property type="match status" value="1"/>
</dbReference>
<sequence length="240" mass="26320">MTDAEGVVVDQRVNDADIPQFQDWDLWEGADWSETVQGTNGIGTCLIEGRQICIHRDEHFRTRNIDLSCMDAPIWGPDGRLLAVLDVTSARSDQDEHYNHLLLSQVVHTAKTIEAMYFRACHTDARIISASKDGTDPAMLLAVNRDDIVMGATRTARRALKLEREGDINHLPASDLFGEGDDPSAHGFGAAERMVLTRALIRAGGNVSAAARILGIGRTTMYRRMARAGVGGNRHDSESP</sequence>
<dbReference type="Gene3D" id="3.30.450.40">
    <property type="match status" value="1"/>
</dbReference>